<feature type="compositionally biased region" description="Polar residues" evidence="2">
    <location>
        <begin position="65"/>
        <end position="76"/>
    </location>
</feature>
<dbReference type="AlphaFoldDB" id="J3NZR0"/>
<evidence type="ECO:0000256" key="1">
    <source>
        <dbReference type="SAM" id="Coils"/>
    </source>
</evidence>
<feature type="region of interest" description="Disordered" evidence="2">
    <location>
        <begin position="341"/>
        <end position="360"/>
    </location>
</feature>
<feature type="compositionally biased region" description="Low complexity" evidence="2">
    <location>
        <begin position="13"/>
        <end position="28"/>
    </location>
</feature>
<feature type="compositionally biased region" description="Basic and acidic residues" evidence="2">
    <location>
        <begin position="205"/>
        <end position="216"/>
    </location>
</feature>
<dbReference type="RefSeq" id="XP_009222843.1">
    <property type="nucleotide sequence ID" value="XM_009224579.1"/>
</dbReference>
<dbReference type="STRING" id="644352.J3NZR0"/>
<reference evidence="5" key="1">
    <citation type="submission" date="2010-07" db="EMBL/GenBank/DDBJ databases">
        <title>The genome sequence of Gaeumannomyces graminis var. tritici strain R3-111a-1.</title>
        <authorList>
            <consortium name="The Broad Institute Genome Sequencing Platform"/>
            <person name="Ma L.-J."/>
            <person name="Dead R."/>
            <person name="Young S."/>
            <person name="Zeng Q."/>
            <person name="Koehrsen M."/>
            <person name="Alvarado L."/>
            <person name="Berlin A."/>
            <person name="Chapman S.B."/>
            <person name="Chen Z."/>
            <person name="Freedman E."/>
            <person name="Gellesch M."/>
            <person name="Goldberg J."/>
            <person name="Griggs A."/>
            <person name="Gujja S."/>
            <person name="Heilman E.R."/>
            <person name="Heiman D."/>
            <person name="Hepburn T."/>
            <person name="Howarth C."/>
            <person name="Jen D."/>
            <person name="Larson L."/>
            <person name="Mehta T."/>
            <person name="Neiman D."/>
            <person name="Pearson M."/>
            <person name="Roberts A."/>
            <person name="Saif S."/>
            <person name="Shea T."/>
            <person name="Shenoy N."/>
            <person name="Sisk P."/>
            <person name="Stolte C."/>
            <person name="Sykes S."/>
            <person name="Walk T."/>
            <person name="White J."/>
            <person name="Yandava C."/>
            <person name="Haas B."/>
            <person name="Nusbaum C."/>
            <person name="Birren B."/>
        </authorList>
    </citation>
    <scope>NUCLEOTIDE SEQUENCE [LARGE SCALE GENOMIC DNA]</scope>
    <source>
        <strain evidence="5">R3-111a-1</strain>
    </source>
</reference>
<dbReference type="EnsemblFungi" id="EJT76843">
    <property type="protein sequence ID" value="EJT76843"/>
    <property type="gene ID" value="GGTG_06757"/>
</dbReference>
<dbReference type="VEuPathDB" id="FungiDB:GGTG_06757"/>
<feature type="compositionally biased region" description="Polar residues" evidence="2">
    <location>
        <begin position="545"/>
        <end position="571"/>
    </location>
</feature>
<reference evidence="4" key="4">
    <citation type="journal article" date="2015" name="G3 (Bethesda)">
        <title>Genome sequences of three phytopathogenic species of the Magnaporthaceae family of fungi.</title>
        <authorList>
            <person name="Okagaki L.H."/>
            <person name="Nunes C.C."/>
            <person name="Sailsbery J."/>
            <person name="Clay B."/>
            <person name="Brown D."/>
            <person name="John T."/>
            <person name="Oh Y."/>
            <person name="Young N."/>
            <person name="Fitzgerald M."/>
            <person name="Haas B.J."/>
            <person name="Zeng Q."/>
            <person name="Young S."/>
            <person name="Adiconis X."/>
            <person name="Fan L."/>
            <person name="Levin J.Z."/>
            <person name="Mitchell T.K."/>
            <person name="Okubara P.A."/>
            <person name="Farman M.L."/>
            <person name="Kohn L.M."/>
            <person name="Birren B."/>
            <person name="Ma L.-J."/>
            <person name="Dean R.A."/>
        </authorList>
    </citation>
    <scope>NUCLEOTIDE SEQUENCE</scope>
    <source>
        <strain evidence="4">R3-111a-1</strain>
    </source>
</reference>
<evidence type="ECO:0008006" key="6">
    <source>
        <dbReference type="Google" id="ProtNLM"/>
    </source>
</evidence>
<dbReference type="Proteomes" id="UP000006039">
    <property type="component" value="Unassembled WGS sequence"/>
</dbReference>
<proteinExistence type="predicted"/>
<dbReference type="EMBL" id="GL385397">
    <property type="protein sequence ID" value="EJT76843.1"/>
    <property type="molecule type" value="Genomic_DNA"/>
</dbReference>
<feature type="region of interest" description="Disordered" evidence="2">
    <location>
        <begin position="205"/>
        <end position="242"/>
    </location>
</feature>
<evidence type="ECO:0000313" key="4">
    <source>
        <dbReference type="EnsemblFungi" id="EJT76843"/>
    </source>
</evidence>
<dbReference type="HOGENOM" id="CLU_015321_0_0_1"/>
<dbReference type="eggNOG" id="ENOG502QVZ5">
    <property type="taxonomic scope" value="Eukaryota"/>
</dbReference>
<reference evidence="3" key="2">
    <citation type="submission" date="2010-07" db="EMBL/GenBank/DDBJ databases">
        <authorList>
            <consortium name="The Broad Institute Genome Sequencing Platform"/>
            <consortium name="Broad Institute Genome Sequencing Center for Infectious Disease"/>
            <person name="Ma L.-J."/>
            <person name="Dead R."/>
            <person name="Young S."/>
            <person name="Zeng Q."/>
            <person name="Koehrsen M."/>
            <person name="Alvarado L."/>
            <person name="Berlin A."/>
            <person name="Chapman S.B."/>
            <person name="Chen Z."/>
            <person name="Freedman E."/>
            <person name="Gellesch M."/>
            <person name="Goldberg J."/>
            <person name="Griggs A."/>
            <person name="Gujja S."/>
            <person name="Heilman E.R."/>
            <person name="Heiman D."/>
            <person name="Hepburn T."/>
            <person name="Howarth C."/>
            <person name="Jen D."/>
            <person name="Larson L."/>
            <person name="Mehta T."/>
            <person name="Neiman D."/>
            <person name="Pearson M."/>
            <person name="Roberts A."/>
            <person name="Saif S."/>
            <person name="Shea T."/>
            <person name="Shenoy N."/>
            <person name="Sisk P."/>
            <person name="Stolte C."/>
            <person name="Sykes S."/>
            <person name="Walk T."/>
            <person name="White J."/>
            <person name="Yandava C."/>
            <person name="Haas B."/>
            <person name="Nusbaum C."/>
            <person name="Birren B."/>
        </authorList>
    </citation>
    <scope>NUCLEOTIDE SEQUENCE</scope>
    <source>
        <strain evidence="3">R3-111a-1</strain>
    </source>
</reference>
<organism evidence="3">
    <name type="scientific">Gaeumannomyces tritici (strain R3-111a-1)</name>
    <name type="common">Wheat and barley take-all root rot fungus</name>
    <name type="synonym">Gaeumannomyces graminis var. tritici</name>
    <dbReference type="NCBI Taxonomy" id="644352"/>
    <lineage>
        <taxon>Eukaryota</taxon>
        <taxon>Fungi</taxon>
        <taxon>Dikarya</taxon>
        <taxon>Ascomycota</taxon>
        <taxon>Pezizomycotina</taxon>
        <taxon>Sordariomycetes</taxon>
        <taxon>Sordariomycetidae</taxon>
        <taxon>Magnaporthales</taxon>
        <taxon>Magnaporthaceae</taxon>
        <taxon>Gaeumannomyces</taxon>
    </lineage>
</organism>
<keyword evidence="1" id="KW-0175">Coiled coil</keyword>
<accession>J3NZR0</accession>
<reference evidence="3" key="3">
    <citation type="submission" date="2010-09" db="EMBL/GenBank/DDBJ databases">
        <title>Annotation of Gaeumannomyces graminis var. tritici R3-111a-1.</title>
        <authorList>
            <consortium name="The Broad Institute Genome Sequencing Platform"/>
            <person name="Ma L.-J."/>
            <person name="Dead R."/>
            <person name="Young S.K."/>
            <person name="Zeng Q."/>
            <person name="Gargeya S."/>
            <person name="Fitzgerald M."/>
            <person name="Haas B."/>
            <person name="Abouelleil A."/>
            <person name="Alvarado L."/>
            <person name="Arachchi H.M."/>
            <person name="Berlin A."/>
            <person name="Brown A."/>
            <person name="Chapman S.B."/>
            <person name="Chen Z."/>
            <person name="Dunbar C."/>
            <person name="Freedman E."/>
            <person name="Gearin G."/>
            <person name="Gellesch M."/>
            <person name="Goldberg J."/>
            <person name="Griggs A."/>
            <person name="Gujja S."/>
            <person name="Heiman D."/>
            <person name="Howarth C."/>
            <person name="Larson L."/>
            <person name="Lui A."/>
            <person name="MacDonald P.J.P."/>
            <person name="Mehta T."/>
            <person name="Montmayeur A."/>
            <person name="Murphy C."/>
            <person name="Neiman D."/>
            <person name="Pearson M."/>
            <person name="Priest M."/>
            <person name="Roberts A."/>
            <person name="Saif S."/>
            <person name="Shea T."/>
            <person name="Shenoy N."/>
            <person name="Sisk P."/>
            <person name="Stolte C."/>
            <person name="Sykes S."/>
            <person name="Yandava C."/>
            <person name="Wortman J."/>
            <person name="Nusbaum C."/>
            <person name="Birren B."/>
        </authorList>
    </citation>
    <scope>NUCLEOTIDE SEQUENCE</scope>
    <source>
        <strain evidence="3">R3-111a-1</strain>
    </source>
</reference>
<dbReference type="GeneID" id="20347215"/>
<gene>
    <name evidence="4" type="primary">20347215</name>
    <name evidence="3" type="ORF">GGTG_06757</name>
</gene>
<feature type="region of interest" description="Disordered" evidence="2">
    <location>
        <begin position="408"/>
        <end position="628"/>
    </location>
</feature>
<dbReference type="PANTHER" id="PTHR38120">
    <property type="entry name" value="EXPRESSED PROTEIN"/>
    <property type="match status" value="1"/>
</dbReference>
<evidence type="ECO:0000313" key="5">
    <source>
        <dbReference type="Proteomes" id="UP000006039"/>
    </source>
</evidence>
<feature type="compositionally biased region" description="Polar residues" evidence="2">
    <location>
        <begin position="524"/>
        <end position="538"/>
    </location>
</feature>
<dbReference type="OrthoDB" id="2121319at2759"/>
<keyword evidence="5" id="KW-1185">Reference proteome</keyword>
<feature type="compositionally biased region" description="Pro residues" evidence="2">
    <location>
        <begin position="425"/>
        <end position="434"/>
    </location>
</feature>
<dbReference type="PANTHER" id="PTHR38120:SF1">
    <property type="entry name" value="M PROTEIN, SEROTYPE 2.1"/>
    <property type="match status" value="1"/>
</dbReference>
<feature type="coiled-coil region" evidence="1">
    <location>
        <begin position="247"/>
        <end position="274"/>
    </location>
</feature>
<protein>
    <recommendedName>
        <fullName evidence="6">M protein, serotype 2.1</fullName>
    </recommendedName>
</protein>
<sequence length="658" mass="70611">MSAVAAKKPPVPSRDATASPTSRSTPRTVNPGSPASVPTVPRRGSVRGAAPVTARAAVQSRRESPLSNGVSGSGRNSPAPSTPNAAATEAEETARAEAVAAIDDLKERLTQAQNAGESQRRQAEVLQSRLDEAVAEQAKLEERVHEQEEFVETLRNEKREATRRIHELEGIYEAERGAMVREKEDFSNREEEMQAVIQRLKDSLANRTNGEDEARPSRQSTHSPVEGGFAPPASLQRSDSRNNSKLLLQKDKLIESLRLELAEAQIKLVESENQGGGRLQEVERLLIETRIANARLLEDNESYQMLLQERTLSGDFKGDFGHSSGNGGASSNQDALNALEGRAGDAPDATGTSLADELSEANDNEAVDYRKLELELRSAKDENKALTLYINKIIGRLLQRTDFEDILHESPDAPDTKPSNTNKELPPPPPPPGPSFLQRAKTIAMGRPASVASEPVRPRPRPMSFMPTSTNSAHANPETAPSIPIGLTRGTSVRRVGRPMSDQYTPGSVVHQMYRGDSAGGPLSPSSRTSQTFFSSAGSPGPRTPSGSHPQMSSSGNFPGMRSETSSTSGDSILGGTPGTAGTDVASIYTSSQSPPRAGSEKATTFSGGGPRPLRLVQENPDIKSAETANKRASWIGWAFSKKDEPTTPAFTGEPLRE</sequence>
<evidence type="ECO:0000256" key="2">
    <source>
        <dbReference type="SAM" id="MobiDB-lite"/>
    </source>
</evidence>
<name>J3NZR0_GAET3</name>
<feature type="compositionally biased region" description="Low complexity" evidence="2">
    <location>
        <begin position="78"/>
        <end position="88"/>
    </location>
</feature>
<reference evidence="4" key="5">
    <citation type="submission" date="2018-04" db="UniProtKB">
        <authorList>
            <consortium name="EnsemblFungi"/>
        </authorList>
    </citation>
    <scope>IDENTIFICATION</scope>
    <source>
        <strain evidence="4">R3-111a-1</strain>
    </source>
</reference>
<feature type="region of interest" description="Disordered" evidence="2">
    <location>
        <begin position="1"/>
        <end position="102"/>
    </location>
</feature>
<evidence type="ECO:0000313" key="3">
    <source>
        <dbReference type="EMBL" id="EJT76843.1"/>
    </source>
</evidence>